<dbReference type="RefSeq" id="WP_212011215.1">
    <property type="nucleotide sequence ID" value="NZ_JAAFYZ010000078.1"/>
</dbReference>
<reference evidence="2 3" key="1">
    <citation type="submission" date="2020-02" db="EMBL/GenBank/DDBJ databases">
        <title>Acidophilic actinobacteria isolated from forest soil.</title>
        <authorList>
            <person name="Golinska P."/>
        </authorList>
    </citation>
    <scope>NUCLEOTIDE SEQUENCE [LARGE SCALE GENOMIC DNA]</scope>
    <source>
        <strain evidence="2 3">NL8</strain>
    </source>
</reference>
<evidence type="ECO:0000259" key="1">
    <source>
        <dbReference type="PROSITE" id="PS51186"/>
    </source>
</evidence>
<evidence type="ECO:0000313" key="3">
    <source>
        <dbReference type="Proteomes" id="UP000730482"/>
    </source>
</evidence>
<dbReference type="Proteomes" id="UP000730482">
    <property type="component" value="Unassembled WGS sequence"/>
</dbReference>
<evidence type="ECO:0000313" key="2">
    <source>
        <dbReference type="EMBL" id="MBS2549658.1"/>
    </source>
</evidence>
<proteinExistence type="predicted"/>
<sequence>MTGIDEVRVRRAVPGDEEEIQRLRHQMAAAVFGTTPPAADEPNHVAAVKKVRGWLEAGDEAGTACFVIDAADGNGLATAGIGAIDERLPNQRNPSGRSGYIYGICTDERYRRRGYSRLVMQALIDWYTALGIPRIELHASEFGESLYLDLGFVDPVGRALTRWSAL</sequence>
<gene>
    <name evidence="2" type="ORF">KGQ19_22600</name>
</gene>
<organism evidence="2 3">
    <name type="scientific">Catenulispora pinistramenti</name>
    <dbReference type="NCBI Taxonomy" id="2705254"/>
    <lineage>
        <taxon>Bacteria</taxon>
        <taxon>Bacillati</taxon>
        <taxon>Actinomycetota</taxon>
        <taxon>Actinomycetes</taxon>
        <taxon>Catenulisporales</taxon>
        <taxon>Catenulisporaceae</taxon>
        <taxon>Catenulispora</taxon>
    </lineage>
</organism>
<dbReference type="InterPro" id="IPR000182">
    <property type="entry name" value="GNAT_dom"/>
</dbReference>
<dbReference type="CDD" id="cd04301">
    <property type="entry name" value="NAT_SF"/>
    <property type="match status" value="1"/>
</dbReference>
<dbReference type="InterPro" id="IPR016181">
    <property type="entry name" value="Acyl_CoA_acyltransferase"/>
</dbReference>
<keyword evidence="3" id="KW-1185">Reference proteome</keyword>
<accession>A0ABS5KUC9</accession>
<dbReference type="Gene3D" id="3.40.630.30">
    <property type="match status" value="1"/>
</dbReference>
<protein>
    <submittedName>
        <fullName evidence="2">GNAT family N-acetyltransferase</fullName>
    </submittedName>
</protein>
<name>A0ABS5KUC9_9ACTN</name>
<dbReference type="SUPFAM" id="SSF55729">
    <property type="entry name" value="Acyl-CoA N-acyltransferases (Nat)"/>
    <property type="match status" value="1"/>
</dbReference>
<dbReference type="EMBL" id="JAAFYZ010000078">
    <property type="protein sequence ID" value="MBS2549658.1"/>
    <property type="molecule type" value="Genomic_DNA"/>
</dbReference>
<comment type="caution">
    <text evidence="2">The sequence shown here is derived from an EMBL/GenBank/DDBJ whole genome shotgun (WGS) entry which is preliminary data.</text>
</comment>
<feature type="domain" description="N-acetyltransferase" evidence="1">
    <location>
        <begin position="7"/>
        <end position="166"/>
    </location>
</feature>
<dbReference type="Pfam" id="PF00583">
    <property type="entry name" value="Acetyltransf_1"/>
    <property type="match status" value="1"/>
</dbReference>
<dbReference type="PROSITE" id="PS51186">
    <property type="entry name" value="GNAT"/>
    <property type="match status" value="1"/>
</dbReference>